<gene>
    <name evidence="5" type="ORF">OTU49_015608</name>
</gene>
<keyword evidence="1" id="KW-0547">Nucleotide-binding</keyword>
<dbReference type="PANTHER" id="PTHR23077">
    <property type="entry name" value="AAA-FAMILY ATPASE"/>
    <property type="match status" value="1"/>
</dbReference>
<dbReference type="GO" id="GO:0005737">
    <property type="term" value="C:cytoplasm"/>
    <property type="evidence" value="ECO:0007669"/>
    <property type="project" value="TreeGrafter"/>
</dbReference>
<feature type="domain" description="AAA+ ATPase" evidence="4">
    <location>
        <begin position="516"/>
        <end position="655"/>
    </location>
</feature>
<dbReference type="Pfam" id="PF00004">
    <property type="entry name" value="AAA"/>
    <property type="match status" value="2"/>
</dbReference>
<proteinExistence type="predicted"/>
<evidence type="ECO:0000256" key="1">
    <source>
        <dbReference type="ARBA" id="ARBA00022741"/>
    </source>
</evidence>
<keyword evidence="2" id="KW-0067">ATP-binding</keyword>
<feature type="region of interest" description="Disordered" evidence="3">
    <location>
        <begin position="1"/>
        <end position="35"/>
    </location>
</feature>
<dbReference type="PANTHER" id="PTHR23077:SF27">
    <property type="entry name" value="ATPASE FAMILY GENE 2 PROTEIN HOMOLOG A"/>
    <property type="match status" value="1"/>
</dbReference>
<evidence type="ECO:0000313" key="5">
    <source>
        <dbReference type="EMBL" id="KAK8748941.1"/>
    </source>
</evidence>
<dbReference type="SMART" id="SM00382">
    <property type="entry name" value="AAA"/>
    <property type="match status" value="2"/>
</dbReference>
<dbReference type="Gene3D" id="1.10.8.60">
    <property type="match status" value="2"/>
</dbReference>
<dbReference type="InterPro" id="IPR027417">
    <property type="entry name" value="P-loop_NTPase"/>
</dbReference>
<dbReference type="EMBL" id="JARKIK010000010">
    <property type="protein sequence ID" value="KAK8748941.1"/>
    <property type="molecule type" value="Genomic_DNA"/>
</dbReference>
<protein>
    <recommendedName>
        <fullName evidence="4">AAA+ ATPase domain-containing protein</fullName>
    </recommendedName>
</protein>
<dbReference type="GO" id="GO:0016887">
    <property type="term" value="F:ATP hydrolysis activity"/>
    <property type="evidence" value="ECO:0007669"/>
    <property type="project" value="InterPro"/>
</dbReference>
<keyword evidence="6" id="KW-1185">Reference proteome</keyword>
<dbReference type="Proteomes" id="UP001445076">
    <property type="component" value="Unassembled WGS sequence"/>
</dbReference>
<feature type="compositionally biased region" description="Basic residues" evidence="3">
    <location>
        <begin position="19"/>
        <end position="31"/>
    </location>
</feature>
<comment type="caution">
    <text evidence="5">The sequence shown here is derived from an EMBL/GenBank/DDBJ whole genome shotgun (WGS) entry which is preliminary data.</text>
</comment>
<accession>A0AAW0YBZ9</accession>
<dbReference type="InterPro" id="IPR050168">
    <property type="entry name" value="AAA_ATPase_domain"/>
</dbReference>
<evidence type="ECO:0000256" key="3">
    <source>
        <dbReference type="SAM" id="MobiDB-lite"/>
    </source>
</evidence>
<dbReference type="AlphaFoldDB" id="A0AAW0YBZ9"/>
<dbReference type="InterPro" id="IPR003593">
    <property type="entry name" value="AAA+_ATPase"/>
</dbReference>
<feature type="domain" description="AAA+ ATPase" evidence="4">
    <location>
        <begin position="264"/>
        <end position="398"/>
    </location>
</feature>
<evidence type="ECO:0000256" key="2">
    <source>
        <dbReference type="ARBA" id="ARBA00022840"/>
    </source>
</evidence>
<dbReference type="InterPro" id="IPR003959">
    <property type="entry name" value="ATPase_AAA_core"/>
</dbReference>
<dbReference type="Gene3D" id="3.40.50.300">
    <property type="entry name" value="P-loop containing nucleotide triphosphate hydrolases"/>
    <property type="match status" value="2"/>
</dbReference>
<sequence length="761" mass="84236">MTSYPEVLEEERMDSFKKVSPKKSQSKKKKSQNGSTSSMLVKVAFTPTAALQAKTQRKLQDIHSLSIAMLPVLAAKRGFNGRFVKLITKTNSFPALLVLDKTVKENATIISESVPLDMDLHEGDEVTLTSECVKLYAEEISFCLLSHKELCSSVSFIQFLKEQLVVNSLLLCTGMCVFIHYLSQEIVLKVQNVKLFAVPTPQCSKTPFQCIWQTQVFAESVTESNSIPMKGISFEDIGGYQHELQTLHHQVDMLFSTTVTNVKPVKGILISGPSGCGKSLIGKALKTKYGNKCVSMQLDDVKSKFRGETEQRMKQLFDKALNRSPCLLFIDDLDMLCSSRDKGGDTGIVTALLHLMDGLGTTSEGIIVIATAVKPQTLDAALRRPGRLSYDVMLSSPNEAARRDILQKLLVNVPSDIEETDLATLAANAHGYTGGDLRSIVMEAVMQAEGKRLTKQDLEASLVAIKPAALRDSTTVQKQVKLSDICGHDVIKSKLHESLSLTLAHGPVFQKCSISPPSRFLLFGPPGCGKSFIIMALATEFHLNVISVKRSTVLGKYFGESEQNLANIFMQANNSSPCIIHFENFDGLAGIKTGGENGGTDVESRIINHLKVQLDGIVRNDGIFIFAETNRPDLLNKDVIRPGRFHEYYFVDLPDPNDRCLILYKHLQPCTFLDDISFESLVNQTTSFTVSEILQFCEEVKIRSRRENEVRVSDSECTVITGAALDETLEFVIPNTSQRIIQKHKSFACCYGLLSNRQCSY</sequence>
<dbReference type="SUPFAM" id="SSF52540">
    <property type="entry name" value="P-loop containing nucleoside triphosphate hydrolases"/>
    <property type="match status" value="2"/>
</dbReference>
<reference evidence="5 6" key="1">
    <citation type="journal article" date="2024" name="BMC Genomics">
        <title>Genome assembly of redclaw crayfish (Cherax quadricarinatus) provides insights into its immune adaptation and hypoxia tolerance.</title>
        <authorList>
            <person name="Liu Z."/>
            <person name="Zheng J."/>
            <person name="Li H."/>
            <person name="Fang K."/>
            <person name="Wang S."/>
            <person name="He J."/>
            <person name="Zhou D."/>
            <person name="Weng S."/>
            <person name="Chi M."/>
            <person name="Gu Z."/>
            <person name="He J."/>
            <person name="Li F."/>
            <person name="Wang M."/>
        </authorList>
    </citation>
    <scope>NUCLEOTIDE SEQUENCE [LARGE SCALE GENOMIC DNA]</scope>
    <source>
        <strain evidence="5">ZL_2023a</strain>
    </source>
</reference>
<evidence type="ECO:0000259" key="4">
    <source>
        <dbReference type="SMART" id="SM00382"/>
    </source>
</evidence>
<name>A0AAW0YBZ9_CHEQU</name>
<evidence type="ECO:0000313" key="6">
    <source>
        <dbReference type="Proteomes" id="UP001445076"/>
    </source>
</evidence>
<dbReference type="GO" id="GO:0005524">
    <property type="term" value="F:ATP binding"/>
    <property type="evidence" value="ECO:0007669"/>
    <property type="project" value="UniProtKB-KW"/>
</dbReference>
<organism evidence="5 6">
    <name type="scientific">Cherax quadricarinatus</name>
    <name type="common">Australian red claw crayfish</name>
    <dbReference type="NCBI Taxonomy" id="27406"/>
    <lineage>
        <taxon>Eukaryota</taxon>
        <taxon>Metazoa</taxon>
        <taxon>Ecdysozoa</taxon>
        <taxon>Arthropoda</taxon>
        <taxon>Crustacea</taxon>
        <taxon>Multicrustacea</taxon>
        <taxon>Malacostraca</taxon>
        <taxon>Eumalacostraca</taxon>
        <taxon>Eucarida</taxon>
        <taxon>Decapoda</taxon>
        <taxon>Pleocyemata</taxon>
        <taxon>Astacidea</taxon>
        <taxon>Parastacoidea</taxon>
        <taxon>Parastacidae</taxon>
        <taxon>Cherax</taxon>
    </lineage>
</organism>